<dbReference type="AlphaFoldDB" id="A0A6P0UI97"/>
<protein>
    <recommendedName>
        <fullName evidence="4">Polymer-forming cytoskeletal protein</fullName>
    </recommendedName>
</protein>
<keyword evidence="1" id="KW-0812">Transmembrane</keyword>
<gene>
    <name evidence="2" type="ORF">GWK08_05955</name>
</gene>
<evidence type="ECO:0000313" key="2">
    <source>
        <dbReference type="EMBL" id="NER12974.1"/>
    </source>
</evidence>
<name>A0A6P0UI97_9FLAO</name>
<accession>A0A6P0UI97</accession>
<keyword evidence="1" id="KW-0472">Membrane</keyword>
<dbReference type="EMBL" id="JAABOO010000001">
    <property type="protein sequence ID" value="NER12974.1"/>
    <property type="molecule type" value="Genomic_DNA"/>
</dbReference>
<keyword evidence="1" id="KW-1133">Transmembrane helix</keyword>
<evidence type="ECO:0008006" key="4">
    <source>
        <dbReference type="Google" id="ProtNLM"/>
    </source>
</evidence>
<comment type="caution">
    <text evidence="2">The sequence shown here is derived from an EMBL/GenBank/DDBJ whole genome shotgun (WGS) entry which is preliminary data.</text>
</comment>
<proteinExistence type="predicted"/>
<organism evidence="2 3">
    <name type="scientific">Leptobacterium flavescens</name>
    <dbReference type="NCBI Taxonomy" id="472055"/>
    <lineage>
        <taxon>Bacteria</taxon>
        <taxon>Pseudomonadati</taxon>
        <taxon>Bacteroidota</taxon>
        <taxon>Flavobacteriia</taxon>
        <taxon>Flavobacteriales</taxon>
        <taxon>Flavobacteriaceae</taxon>
        <taxon>Leptobacterium</taxon>
    </lineage>
</organism>
<feature type="transmembrane region" description="Helical" evidence="1">
    <location>
        <begin position="12"/>
        <end position="35"/>
    </location>
</feature>
<dbReference type="RefSeq" id="WP_163605978.1">
    <property type="nucleotide sequence ID" value="NZ_JAABOO010000001.1"/>
</dbReference>
<evidence type="ECO:0000256" key="1">
    <source>
        <dbReference type="SAM" id="Phobius"/>
    </source>
</evidence>
<reference evidence="2 3" key="1">
    <citation type="submission" date="2020-01" db="EMBL/GenBank/DDBJ databases">
        <title>Leptobacterium flavescens.</title>
        <authorList>
            <person name="Wang G."/>
        </authorList>
    </citation>
    <scope>NUCLEOTIDE SEQUENCE [LARGE SCALE GENOMIC DNA]</scope>
    <source>
        <strain evidence="2 3">KCTC 22160</strain>
    </source>
</reference>
<evidence type="ECO:0000313" key="3">
    <source>
        <dbReference type="Proteomes" id="UP000468581"/>
    </source>
</evidence>
<dbReference type="Proteomes" id="UP000468581">
    <property type="component" value="Unassembled WGS sequence"/>
</dbReference>
<sequence length="415" mass="45516">MIKAFLNIKIKGGALQFVLFIAVLIAILLAAFISLSHVHTLFKKQSNLVVQTVKEGDNRLFASLENKQGILSLENEDNITNSNWGVFEKLTVVSTAKKYSFTKTALNGGQVKERTALYLKESHQPLILVGNTRIEGRAFLPKQGARAGNISGKSYYGSSLIYGSVNESTDKLPLLEDTFKHKLDSFMETGGSNNTELISGEANTSIRNSFKKPTRLMYLGERIDLDGIELVGNIIVRSEQKIRVGTSAVLKDIILIAPEIEIEAGVKGNFQAFATKNISVGKNCELSYPTALVLNIKIQADQDPNKEKRQIFLDQSASVKGIIAQFGTAGERNFKPQVVIEENALIEGEVYCEARMELKGSVYGSVFTSGFVSNQAGSVYLNHIFNGKIIAAALTDQYAGLAFSGTKKNIVKWLY</sequence>
<keyword evidence="3" id="KW-1185">Reference proteome</keyword>